<reference evidence="3" key="1">
    <citation type="submission" date="2016-10" db="EMBL/GenBank/DDBJ databases">
        <authorList>
            <person name="Varghese N."/>
            <person name="Submissions S."/>
        </authorList>
    </citation>
    <scope>NUCLEOTIDE SEQUENCE [LARGE SCALE GENOMIC DNA]</scope>
    <source>
        <strain evidence="3">DSM 46136</strain>
    </source>
</reference>
<evidence type="ECO:0000313" key="3">
    <source>
        <dbReference type="Proteomes" id="UP000199546"/>
    </source>
</evidence>
<dbReference type="Pfam" id="PF06314">
    <property type="entry name" value="ADC"/>
    <property type="match status" value="1"/>
</dbReference>
<dbReference type="RefSeq" id="WP_093578570.1">
    <property type="nucleotide sequence ID" value="NZ_FPBA01000003.1"/>
</dbReference>
<dbReference type="Gene3D" id="2.40.400.10">
    <property type="entry name" value="Acetoacetate decarboxylase-like"/>
    <property type="match status" value="1"/>
</dbReference>
<dbReference type="InterPro" id="IPR023375">
    <property type="entry name" value="ADC_dom_sf"/>
</dbReference>
<dbReference type="AlphaFoldDB" id="A0A1I6YNP5"/>
<name>A0A1I6YNP5_9ACTN</name>
<dbReference type="GO" id="GO:0016829">
    <property type="term" value="F:lyase activity"/>
    <property type="evidence" value="ECO:0007669"/>
    <property type="project" value="InterPro"/>
</dbReference>
<proteinExistence type="predicted"/>
<keyword evidence="3" id="KW-1185">Reference proteome</keyword>
<dbReference type="EMBL" id="FPBA01000003">
    <property type="protein sequence ID" value="SFT52062.1"/>
    <property type="molecule type" value="Genomic_DNA"/>
</dbReference>
<accession>A0A1I6YNP5</accession>
<organism evidence="2 3">
    <name type="scientific">Geodermatophilus amargosae</name>
    <dbReference type="NCBI Taxonomy" id="1296565"/>
    <lineage>
        <taxon>Bacteria</taxon>
        <taxon>Bacillati</taxon>
        <taxon>Actinomycetota</taxon>
        <taxon>Actinomycetes</taxon>
        <taxon>Geodermatophilales</taxon>
        <taxon>Geodermatophilaceae</taxon>
        <taxon>Geodermatophilus</taxon>
    </lineage>
</organism>
<feature type="region of interest" description="Disordered" evidence="1">
    <location>
        <begin position="235"/>
        <end position="255"/>
    </location>
</feature>
<gene>
    <name evidence="2" type="ORF">SAMN05660657_01287</name>
</gene>
<dbReference type="STRING" id="1296565.SAMN05660657_01287"/>
<dbReference type="OrthoDB" id="1633687at2"/>
<evidence type="ECO:0000313" key="2">
    <source>
        <dbReference type="EMBL" id="SFT52062.1"/>
    </source>
</evidence>
<dbReference type="InterPro" id="IPR010451">
    <property type="entry name" value="Acetoacetate_decarboxylase"/>
</dbReference>
<protein>
    <submittedName>
        <fullName evidence="2">Acetoacetate decarboxylase (ADC)</fullName>
    </submittedName>
</protein>
<sequence>MTEPVRLPLAYHDTAVASSYHLASAEAVAALLPRDRGRVLLRPLPGPGGRTVVAVHALRHRTVTWTGTDGGTHLLAPYGEVGVTAGVLAGPAARGGGRPMTGGFVLQLPVTSREARDVGRAEWGLPKWLADMDFLDAPGSQRVRLSEDGVEVLVHTVSAGGPALRGTRSRRLWSVRGGRLLETTTPVLARWQAHPGPGAAGLVLGDHPVADALRRLGLSPAPLAAFRSVEHRSTLPAGRTLGPADPAPGAVHPGRDAELGRFTVAHPGTAPLSQYPEPASV</sequence>
<dbReference type="Proteomes" id="UP000199546">
    <property type="component" value="Unassembled WGS sequence"/>
</dbReference>
<dbReference type="SUPFAM" id="SSF160104">
    <property type="entry name" value="Acetoacetate decarboxylase-like"/>
    <property type="match status" value="1"/>
</dbReference>
<evidence type="ECO:0000256" key="1">
    <source>
        <dbReference type="SAM" id="MobiDB-lite"/>
    </source>
</evidence>